<dbReference type="KEGG" id="plyc:GXP70_16785"/>
<dbReference type="AlphaFoldDB" id="A0A6C0G6N4"/>
<keyword evidence="3" id="KW-1185">Reference proteome</keyword>
<dbReference type="Pfam" id="PF14903">
    <property type="entry name" value="WG_beta_rep"/>
    <property type="match status" value="4"/>
</dbReference>
<accession>A0A6C0G6N4</accession>
<dbReference type="EMBL" id="CP048209">
    <property type="protein sequence ID" value="QHT61455.1"/>
    <property type="molecule type" value="Genomic_DNA"/>
</dbReference>
<name>A0A6C0G6N4_9BACL</name>
<evidence type="ECO:0000259" key="1">
    <source>
        <dbReference type="Pfam" id="PF11738"/>
    </source>
</evidence>
<sequence length="833" mass="92450">MTAYEPQWIRIAAAHLPIGAELAMQGGSIARAAVCAADINGDRVPEVAAIYRANGELYLLVLAFRNGAWTEMQTVKGLGGGVALLSALPVTRAGTPNLAVGWRIDASMSKLSVYELTRDGLRDTASPEMSFAAMEALDMPGPHGVDGKAELALWSRTGDGTYRIEVLRWANGAFVPALDAYAYYFPKVALYYEQLTRQDPHNPFHWHAFADAQYRAGLHRPALASIRRSLEWLQPQSRGIMLDLERSIRAEFEAIADAQRAVYLYPAPLKTTSGTKWGFIDRSGRMAISPRFDDAMDFQPNGLAIASERGKYGLIDASANYIVKPVYDSIGNFSEGRATAIDSQGFKLIDERGHVVTKRAYPFIADMSDGRALYYIMDEGGETGVSKFGYLNAQGEEIIPARFLEANDFQLGKALVKIQDNRYALIDKNGRTLASFAHAYVGPPGDGLLAFQDDPAGKYGFIDEQGKVVLQPAYTSAFPFHNGRAIVNTAEDFKASYGVIDKRGHYIVQPGYNDIRDLGEDRFGLGRAVDPEQPFIGSRYAIADWNGKRLTDFAYHDVSDYKNGLASATDGKQTYFIDRGGKKAPGYPVAEGNGTLSAEAGGLIKAFVDQRLSYLARDGRIVWKQNTVIPLRPPLIVKELKYKPNPDYLVYFPQLGGKKDEAAQQEVNDKLKTMSQVKPVPADQQLEYSYSGDFDVSFYQQDLLQLELTGYNFPFGAAHGMPTKQYAIIHLTDGRFFELKDLFKPGSDYVKTLSGIIGKQIKEDPQYEYVFPDTYKGIQPDQPFFVTEHALHVYFQPYDIAPYAAGFPTFTIPFAQIDSIIDKEGEFWRSFHA</sequence>
<gene>
    <name evidence="2" type="ORF">GXP70_16785</name>
</gene>
<evidence type="ECO:0000313" key="2">
    <source>
        <dbReference type="EMBL" id="QHT61455.1"/>
    </source>
</evidence>
<dbReference type="Gene3D" id="3.30.565.40">
    <property type="entry name" value="Fervidobacterium nodosum Rt17-B1 like"/>
    <property type="match status" value="1"/>
</dbReference>
<dbReference type="PANTHER" id="PTHR37841:SF1">
    <property type="entry name" value="DUF3298 DOMAIN-CONTAINING PROTEIN"/>
    <property type="match status" value="1"/>
</dbReference>
<evidence type="ECO:0000313" key="3">
    <source>
        <dbReference type="Proteomes" id="UP000476064"/>
    </source>
</evidence>
<dbReference type="InterPro" id="IPR032774">
    <property type="entry name" value="WG_beta_rep"/>
</dbReference>
<dbReference type="InterPro" id="IPR037126">
    <property type="entry name" value="PdaC/RsiV-like_sf"/>
</dbReference>
<protein>
    <submittedName>
        <fullName evidence="2">DUF3298 domain-containing protein</fullName>
    </submittedName>
</protein>
<proteinExistence type="predicted"/>
<dbReference type="InterPro" id="IPR021729">
    <property type="entry name" value="DUF3298"/>
</dbReference>
<dbReference type="Pfam" id="PF11738">
    <property type="entry name" value="DUF3298"/>
    <property type="match status" value="1"/>
</dbReference>
<feature type="domain" description="DUF3298" evidence="1">
    <location>
        <begin position="740"/>
        <end position="814"/>
    </location>
</feature>
<dbReference type="RefSeq" id="WP_162357894.1">
    <property type="nucleotide sequence ID" value="NZ_CP048209.1"/>
</dbReference>
<organism evidence="2 3">
    <name type="scientific">Paenibacillus lycopersici</name>
    <dbReference type="NCBI Taxonomy" id="2704462"/>
    <lineage>
        <taxon>Bacteria</taxon>
        <taxon>Bacillati</taxon>
        <taxon>Bacillota</taxon>
        <taxon>Bacilli</taxon>
        <taxon>Bacillales</taxon>
        <taxon>Paenibacillaceae</taxon>
        <taxon>Paenibacillus</taxon>
    </lineage>
</organism>
<dbReference type="Proteomes" id="UP000476064">
    <property type="component" value="Chromosome"/>
</dbReference>
<dbReference type="PANTHER" id="PTHR37841">
    <property type="entry name" value="GLR2918 PROTEIN"/>
    <property type="match status" value="1"/>
</dbReference>
<dbReference type="Gene3D" id="3.90.640.20">
    <property type="entry name" value="Heat-shock cognate protein, ATPase"/>
    <property type="match status" value="1"/>
</dbReference>
<reference evidence="2 3" key="1">
    <citation type="submission" date="2020-01" db="EMBL/GenBank/DDBJ databases">
        <title>Paenibacillus sp. nov., isolated from tomato rhizosphere.</title>
        <authorList>
            <person name="Weon H.-Y."/>
            <person name="Lee S.A."/>
        </authorList>
    </citation>
    <scope>NUCLEOTIDE SEQUENCE [LARGE SCALE GENOMIC DNA]</scope>
    <source>
        <strain evidence="2 3">12200R-189</strain>
    </source>
</reference>